<dbReference type="Gene3D" id="3.40.390.10">
    <property type="entry name" value="Collagenase (Catalytic Domain)"/>
    <property type="match status" value="1"/>
</dbReference>
<dbReference type="Gene3D" id="2.20.100.10">
    <property type="entry name" value="Thrombospondin type-1 (TSP1) repeat"/>
    <property type="match status" value="1"/>
</dbReference>
<evidence type="ECO:0008006" key="9">
    <source>
        <dbReference type="Google" id="ProtNLM"/>
    </source>
</evidence>
<dbReference type="InterPro" id="IPR050645">
    <property type="entry name" value="Histidine_acid_phosphatase"/>
</dbReference>
<comment type="similarity">
    <text evidence="1">Belongs to the histidine acid phosphatase family.</text>
</comment>
<gene>
    <name evidence="7" type="ORF">Ae201684_006874</name>
</gene>
<keyword evidence="8" id="KW-1185">Reference proteome</keyword>
<dbReference type="VEuPathDB" id="FungiDB:AeMF1_001896"/>
<feature type="compositionally biased region" description="Low complexity" evidence="4">
    <location>
        <begin position="548"/>
        <end position="604"/>
    </location>
</feature>
<feature type="transmembrane region" description="Helical" evidence="5">
    <location>
        <begin position="997"/>
        <end position="1017"/>
    </location>
</feature>
<evidence type="ECO:0000256" key="5">
    <source>
        <dbReference type="SAM" id="Phobius"/>
    </source>
</evidence>
<organism evidence="7 8">
    <name type="scientific">Aphanomyces euteiches</name>
    <dbReference type="NCBI Taxonomy" id="100861"/>
    <lineage>
        <taxon>Eukaryota</taxon>
        <taxon>Sar</taxon>
        <taxon>Stramenopiles</taxon>
        <taxon>Oomycota</taxon>
        <taxon>Saprolegniomycetes</taxon>
        <taxon>Saprolegniales</taxon>
        <taxon>Verrucalvaceae</taxon>
        <taxon>Aphanomyces</taxon>
    </lineage>
</organism>
<dbReference type="Gene3D" id="3.40.50.1240">
    <property type="entry name" value="Phosphoglycerate mutase-like"/>
    <property type="match status" value="1"/>
</dbReference>
<dbReference type="GO" id="GO:0016791">
    <property type="term" value="F:phosphatase activity"/>
    <property type="evidence" value="ECO:0007669"/>
    <property type="project" value="TreeGrafter"/>
</dbReference>
<evidence type="ECO:0000313" key="8">
    <source>
        <dbReference type="Proteomes" id="UP000481153"/>
    </source>
</evidence>
<feature type="transmembrane region" description="Helical" evidence="5">
    <location>
        <begin position="1424"/>
        <end position="1445"/>
    </location>
</feature>
<dbReference type="SMART" id="SM00209">
    <property type="entry name" value="TSP1"/>
    <property type="match status" value="1"/>
</dbReference>
<accession>A0A6G0XAR8</accession>
<dbReference type="InterPro" id="IPR000560">
    <property type="entry name" value="His_Pase_clade-2"/>
</dbReference>
<evidence type="ECO:0000256" key="3">
    <source>
        <dbReference type="ARBA" id="ARBA00023180"/>
    </source>
</evidence>
<dbReference type="CDD" id="cd07061">
    <property type="entry name" value="HP_HAP_like"/>
    <property type="match status" value="1"/>
</dbReference>
<dbReference type="SUPFAM" id="SSF53254">
    <property type="entry name" value="Phosphoglycerate mutase-like"/>
    <property type="match status" value="1"/>
</dbReference>
<dbReference type="InterPro" id="IPR024079">
    <property type="entry name" value="MetalloPept_cat_dom_sf"/>
</dbReference>
<reference evidence="7 8" key="1">
    <citation type="submission" date="2019-07" db="EMBL/GenBank/DDBJ databases">
        <title>Genomics analysis of Aphanomyces spp. identifies a new class of oomycete effector associated with host adaptation.</title>
        <authorList>
            <person name="Gaulin E."/>
        </authorList>
    </citation>
    <scope>NUCLEOTIDE SEQUENCE [LARGE SCALE GENOMIC DNA]</scope>
    <source>
        <strain evidence="7 8">ATCC 201684</strain>
    </source>
</reference>
<keyword evidence="5" id="KW-1133">Transmembrane helix</keyword>
<keyword evidence="2" id="KW-0378">Hydrolase</keyword>
<feature type="region of interest" description="Disordered" evidence="4">
    <location>
        <begin position="416"/>
        <end position="473"/>
    </location>
</feature>
<dbReference type="SUPFAM" id="SSF82895">
    <property type="entry name" value="TSP-1 type 1 repeat"/>
    <property type="match status" value="1"/>
</dbReference>
<dbReference type="SUPFAM" id="SSF55486">
    <property type="entry name" value="Metalloproteases ('zincins'), catalytic domain"/>
    <property type="match status" value="1"/>
</dbReference>
<evidence type="ECO:0000256" key="6">
    <source>
        <dbReference type="SAM" id="SignalP"/>
    </source>
</evidence>
<evidence type="ECO:0000256" key="2">
    <source>
        <dbReference type="ARBA" id="ARBA00022801"/>
    </source>
</evidence>
<dbReference type="Pfam" id="PF00328">
    <property type="entry name" value="His_Phos_2"/>
    <property type="match status" value="1"/>
</dbReference>
<proteinExistence type="inferred from homology"/>
<dbReference type="PROSITE" id="PS00616">
    <property type="entry name" value="HIS_ACID_PHOSPHAT_1"/>
    <property type="match status" value="1"/>
</dbReference>
<keyword evidence="3" id="KW-0325">Glycoprotein</keyword>
<feature type="chain" id="PRO_5026297629" description="Peptidase M12B domain-containing protein" evidence="6">
    <location>
        <begin position="27"/>
        <end position="1462"/>
    </location>
</feature>
<dbReference type="PANTHER" id="PTHR11567">
    <property type="entry name" value="ACID PHOSPHATASE-RELATED"/>
    <property type="match status" value="1"/>
</dbReference>
<feature type="compositionally biased region" description="Low complexity" evidence="4">
    <location>
        <begin position="419"/>
        <end position="473"/>
    </location>
</feature>
<keyword evidence="6" id="KW-0732">Signal</keyword>
<dbReference type="Proteomes" id="UP000481153">
    <property type="component" value="Unassembled WGS sequence"/>
</dbReference>
<dbReference type="InterPro" id="IPR000884">
    <property type="entry name" value="TSP1_rpt"/>
</dbReference>
<protein>
    <recommendedName>
        <fullName evidence="9">Peptidase M12B domain-containing protein</fullName>
    </recommendedName>
</protein>
<evidence type="ECO:0000256" key="4">
    <source>
        <dbReference type="SAM" id="MobiDB-lite"/>
    </source>
</evidence>
<dbReference type="Pfam" id="PF13688">
    <property type="entry name" value="Reprolysin_5"/>
    <property type="match status" value="1"/>
</dbReference>
<comment type="caution">
    <text evidence="7">The sequence shown here is derived from an EMBL/GenBank/DDBJ whole genome shotgun (WGS) entry which is preliminary data.</text>
</comment>
<evidence type="ECO:0000313" key="7">
    <source>
        <dbReference type="EMBL" id="KAF0737070.1"/>
    </source>
</evidence>
<feature type="signal peptide" evidence="6">
    <location>
        <begin position="1"/>
        <end position="26"/>
    </location>
</feature>
<dbReference type="InterPro" id="IPR036383">
    <property type="entry name" value="TSP1_rpt_sf"/>
</dbReference>
<evidence type="ECO:0000256" key="1">
    <source>
        <dbReference type="ARBA" id="ARBA00005375"/>
    </source>
</evidence>
<dbReference type="GO" id="GO:0008237">
    <property type="term" value="F:metallopeptidase activity"/>
    <property type="evidence" value="ECO:0007669"/>
    <property type="project" value="InterPro"/>
</dbReference>
<dbReference type="EMBL" id="VJMJ01000085">
    <property type="protein sequence ID" value="KAF0737070.1"/>
    <property type="molecule type" value="Genomic_DNA"/>
</dbReference>
<feature type="transmembrane region" description="Helical" evidence="5">
    <location>
        <begin position="931"/>
        <end position="952"/>
    </location>
</feature>
<dbReference type="PRINTS" id="PR01217">
    <property type="entry name" value="PRICHEXTENSN"/>
</dbReference>
<name>A0A6G0XAR8_9STRA</name>
<dbReference type="PANTHER" id="PTHR11567:SF110">
    <property type="entry name" value="2-PHOSPHOXYLOSE PHOSPHATASE 1"/>
    <property type="match status" value="1"/>
</dbReference>
<keyword evidence="5" id="KW-0812">Transmembrane</keyword>
<feature type="region of interest" description="Disordered" evidence="4">
    <location>
        <begin position="539"/>
        <end position="604"/>
    </location>
</feature>
<sequence>MLQRLRRRSALVCVCIGLALPGGIDGHGFHASTFDDVLQRVPQDTAFAPVEEVQVVASSAKLADAPFPETLTVSLRTQGINLAFDVALKRDLFASDAIVVAHDGPEAALLKQNAPRPIAYAAKLPDNGYVRLTILGDDANKFHATIKLTDRFVVVDPIEHHKAAIQDRLRAASASTGLVSYVLPLEAVQVSTEAHRQLAQWGRMADCTWTPKQITVGVASDAGFTDEHGGAAKTQSYLTAVYNSINGLYDDQIGVHLTIGTFLIETAVGGPSWNVAPGSCGPMVDMNTQLDALKAWVASASGVPLCGQEDCGTWHLHTNCDADKARTGNVAGLAWIGTLCSSTMGYNTGISIDGGAQTWLIAGHELGHNFGASHTFAEGGIMSYDWNTPMKFYDNGQVCSFVKSVLNKCIRDYTPAQPPSTTTTPTTTISTSSPTTATPRPSTTSTTFAPTTRSPSPTTSLTPTTTVPSSTAPGNPCDCAKENLCREVDRPGCQTFLGKPYCYVVGYEKCTQAKPSATCTNAQGKTLYYLEFNAATCPTPSPSTRTLAPPTTTPNQTTQTVTPSTTTTTAPATTAAPTTRATTTTAAPTTVNPSSNTSATNGTNNTIIAPATTPSSNVTDDPCSCSTKTKCASLRGGGCQMRQGKGWCYVKHPKKCFGDQYLDSADCPGQKYMQCDPATNRSVVSIPKDPCACSSTAKCPRVSSQAGCFRTDTSSYCFVEDAAKCFGPGVVSSKVCKNEKLRLCSSSHLTATHWVVSEWSVCSATCGGGKKTRTVSCMDQREITTFTDTSCWSPKPITSVKCNVRSCPTNAFNNTTPCKGPPHSTCKPRANKRLCDCACNLGYLYHRGRRECIPLPPIELSKVSCPECKGDVYGSGSFEVRSHNVDSLGPVVCDGRESDTSDIQPSWLAAFDGSSSDGTTDSEADRNGTNIALIVIATCIAAIAVVLIVLAYRRHTAMRSPSSRCVVVASARSLKHLQKFIYASVIRMTWKILILEMKILALELWTAAVAASIYDGWELPEYCMQPNSMERYKIEPLKSNRPLQLVNAQVIARHGARAPYYRVFCWEKAASPVDATWNCSTSSVWSEDIWSGSKRGFGRLYKKQYLDGENILTGTCSVGGLLPLGRDQHRRMGELLREAYIGHGPLKLFNTSNLKAIPRHEIYLRSDDEERTLGSGQALVDGMFPYVHSDDTDTEHMLTWMTADGATDYIDHKNDNSCPALNHIMEAAKKSNAWSANANSQDVKQLERDFQQIVDGNFSWDTCLECLMIARCNNIPLPAGTTPKIFDGLIGQVQTRKKIILTYQDAWYAKVDMHRMWSGQEPQTFSYRHDSTIMPMMAVLLGDSWDGAWTTYAGTLVIELYKERNDERASAIRVLYNGKPLLLPFCKDVLCDWSAFNASLAFARQERPCAIPIRATLSLWKPRIFHWLGAAFLFFICITLTILMVRELNIRQHDPALLPLLG</sequence>
<dbReference type="InterPro" id="IPR033379">
    <property type="entry name" value="Acid_Pase_AS"/>
</dbReference>
<keyword evidence="5" id="KW-0472">Membrane</keyword>
<dbReference type="InterPro" id="IPR029033">
    <property type="entry name" value="His_PPase_superfam"/>
</dbReference>
<dbReference type="Pfam" id="PF19030">
    <property type="entry name" value="TSP1_ADAMTS"/>
    <property type="match status" value="1"/>
</dbReference>
<dbReference type="PROSITE" id="PS50092">
    <property type="entry name" value="TSP1"/>
    <property type="match status" value="1"/>
</dbReference>